<evidence type="ECO:0000256" key="4">
    <source>
        <dbReference type="ARBA" id="ARBA00023004"/>
    </source>
</evidence>
<evidence type="ECO:0000259" key="6">
    <source>
        <dbReference type="Pfam" id="PF02754"/>
    </source>
</evidence>
<dbReference type="Gene3D" id="1.10.1060.10">
    <property type="entry name" value="Alpha-helical ferredoxin"/>
    <property type="match status" value="1"/>
</dbReference>
<dbReference type="Proteomes" id="UP001524502">
    <property type="component" value="Unassembled WGS sequence"/>
</dbReference>
<dbReference type="Pfam" id="PF02754">
    <property type="entry name" value="CCG"/>
    <property type="match status" value="1"/>
</dbReference>
<gene>
    <name evidence="8" type="ORF">NE619_14025</name>
</gene>
<dbReference type="Pfam" id="PF14691">
    <property type="entry name" value="Fer4_20"/>
    <property type="match status" value="1"/>
</dbReference>
<dbReference type="InterPro" id="IPR051460">
    <property type="entry name" value="HdrC_iron-sulfur_subunit"/>
</dbReference>
<sequence>MQNYYKQFDTCRERDIPACADACPFKMDILTVQERIAKGRFNAAYKTIRDCVVFPGIVSELCPAYCENVCVRKSIDAPVQIRRMEKSVVASATRKTSNKYNLPAKKKTVAVIGAGLSGMGFACRMASKKYPVTIFEKNDRIGGRLIELMEESAYLAEFDLQFANEKYELKFNTEIQDLRRLCKTPDDASDDKETFDVIYIATGKGGDTFGVPLPDQKTETGETGGYMTVGDTAVFVGGELCGRDLMHALAEGINIASSAEGFLKAKKLDYPKQSEPTGCVPDEDKLTHIPPVAPKDGKVFSEEECVAEAERCIRCQCDACAAQCDLVAYFDKMPVKMRDEIFLSCKPAGSLVHKSPARKYVAACTMCGLMTEGCPEHIDLCGMVKYARHKMHDADKVPAAYRQYFVRDMAFANGEYAALKRTMGNKGKYAFFPGCNLGALDPQYVLKPYKWLLSKQPDTSILLRCCSVPVDWDGNSGKHQEEIEALRQDWVDLGKPTLIMACMSCQKHIREYLPEIQTVSLYEVLDQWGFEPGETTEADQEMMYAIFDPCSARNEEGVQSAVRKLISGSGVSAGELPKGDQHGCCGFGGMGSVAAPEFAEYVARQRMELSENPYIVYCSNCKDIFCDRGKKAVHVLDILFGIDPDGVKSQPDPTRRRRNRVALKEQLLKEIWKEEPQMKAYENKYPLTMADGVREKVNKQKILEEDICAVIDNAERTGRKTFDPNTGHYKAYKEIGHITCWVEYAPLEQGYEIHNLYTHRMKIELEAVWNGRKTETHL</sequence>
<dbReference type="Pfam" id="PF13450">
    <property type="entry name" value="NAD_binding_8"/>
    <property type="match status" value="1"/>
</dbReference>
<dbReference type="InterPro" id="IPR004017">
    <property type="entry name" value="Cys_rich_dom"/>
</dbReference>
<dbReference type="NCBIfam" id="NF045663">
    <property type="entry name" value="diclust_near_Sec"/>
    <property type="match status" value="1"/>
</dbReference>
<comment type="caution">
    <text evidence="8">The sequence shown here is derived from an EMBL/GenBank/DDBJ whole genome shotgun (WGS) entry which is preliminary data.</text>
</comment>
<proteinExistence type="predicted"/>
<evidence type="ECO:0000256" key="3">
    <source>
        <dbReference type="ARBA" id="ARBA00023002"/>
    </source>
</evidence>
<reference evidence="8 9" key="1">
    <citation type="submission" date="2022-06" db="EMBL/GenBank/DDBJ databases">
        <title>Isolation of gut microbiota from human fecal samples.</title>
        <authorList>
            <person name="Pamer E.G."/>
            <person name="Barat B."/>
            <person name="Waligurski E."/>
            <person name="Medina S."/>
            <person name="Paddock L."/>
            <person name="Mostad J."/>
        </authorList>
    </citation>
    <scope>NUCLEOTIDE SEQUENCE [LARGE SCALE GENOMIC DNA]</scope>
    <source>
        <strain evidence="8 9">SL.3.17</strain>
    </source>
</reference>
<organism evidence="8 9">
    <name type="scientific">Anaerovorax odorimutans</name>
    <dbReference type="NCBI Taxonomy" id="109327"/>
    <lineage>
        <taxon>Bacteria</taxon>
        <taxon>Bacillati</taxon>
        <taxon>Bacillota</taxon>
        <taxon>Clostridia</taxon>
        <taxon>Peptostreptococcales</taxon>
        <taxon>Anaerovoracaceae</taxon>
        <taxon>Anaerovorax</taxon>
    </lineage>
</organism>
<keyword evidence="5" id="KW-0411">Iron-sulfur</keyword>
<dbReference type="Gene3D" id="3.40.50.720">
    <property type="entry name" value="NAD(P)-binding Rossmann-like Domain"/>
    <property type="match status" value="1"/>
</dbReference>
<dbReference type="SUPFAM" id="SSF51905">
    <property type="entry name" value="FAD/NAD(P)-binding domain"/>
    <property type="match status" value="1"/>
</dbReference>
<evidence type="ECO:0000256" key="1">
    <source>
        <dbReference type="ARBA" id="ARBA00022485"/>
    </source>
</evidence>
<dbReference type="SUPFAM" id="SSF46548">
    <property type="entry name" value="alpha-helical ferredoxin"/>
    <property type="match status" value="1"/>
</dbReference>
<dbReference type="PANTHER" id="PTHR43255:SF1">
    <property type="entry name" value="IRON-SULFUR-BINDING OXIDOREDUCTASE FADF-RELATED"/>
    <property type="match status" value="1"/>
</dbReference>
<name>A0ABT1RRM1_9FIRM</name>
<keyword evidence="4" id="KW-0408">Iron</keyword>
<dbReference type="InterPro" id="IPR028261">
    <property type="entry name" value="DPD_II"/>
</dbReference>
<evidence type="ECO:0000313" key="9">
    <source>
        <dbReference type="Proteomes" id="UP001524502"/>
    </source>
</evidence>
<evidence type="ECO:0000256" key="2">
    <source>
        <dbReference type="ARBA" id="ARBA00022723"/>
    </source>
</evidence>
<dbReference type="InterPro" id="IPR009051">
    <property type="entry name" value="Helical_ferredxn"/>
</dbReference>
<keyword evidence="1" id="KW-0004">4Fe-4S</keyword>
<accession>A0ABT1RRM1</accession>
<dbReference type="RefSeq" id="WP_256133030.1">
    <property type="nucleotide sequence ID" value="NZ_JANFXK010000017.1"/>
</dbReference>
<evidence type="ECO:0000313" key="8">
    <source>
        <dbReference type="EMBL" id="MCQ4637848.1"/>
    </source>
</evidence>
<feature type="domain" description="Dihydroprymidine dehydrogenase" evidence="7">
    <location>
        <begin position="10"/>
        <end position="94"/>
    </location>
</feature>
<keyword evidence="3" id="KW-0560">Oxidoreductase</keyword>
<feature type="domain" description="Cysteine-rich" evidence="6">
    <location>
        <begin position="544"/>
        <end position="622"/>
    </location>
</feature>
<dbReference type="EMBL" id="JANFXK010000017">
    <property type="protein sequence ID" value="MCQ4637848.1"/>
    <property type="molecule type" value="Genomic_DNA"/>
</dbReference>
<protein>
    <submittedName>
        <fullName evidence="8">NAD(P)-binding protein</fullName>
    </submittedName>
</protein>
<evidence type="ECO:0000259" key="7">
    <source>
        <dbReference type="Pfam" id="PF14691"/>
    </source>
</evidence>
<evidence type="ECO:0000256" key="5">
    <source>
        <dbReference type="ARBA" id="ARBA00023014"/>
    </source>
</evidence>
<dbReference type="PANTHER" id="PTHR43255">
    <property type="entry name" value="IRON-SULFUR-BINDING OXIDOREDUCTASE FADF-RELATED-RELATED"/>
    <property type="match status" value="1"/>
</dbReference>
<dbReference type="InterPro" id="IPR036188">
    <property type="entry name" value="FAD/NAD-bd_sf"/>
</dbReference>
<keyword evidence="2" id="KW-0479">Metal-binding</keyword>
<keyword evidence="9" id="KW-1185">Reference proteome</keyword>